<evidence type="ECO:0000256" key="2">
    <source>
        <dbReference type="ARBA" id="ARBA00022917"/>
    </source>
</evidence>
<dbReference type="AlphaFoldDB" id="A0A8B7ZEY2"/>
<dbReference type="SUPFAM" id="SSF55159">
    <property type="entry name" value="eIF1-like"/>
    <property type="match status" value="1"/>
</dbReference>
<dbReference type="PANTHER" id="PTHR10388">
    <property type="entry name" value="EUKARYOTIC TRANSLATION INITIATION FACTOR SUI1"/>
    <property type="match status" value="1"/>
</dbReference>
<evidence type="ECO:0000259" key="3">
    <source>
        <dbReference type="PROSITE" id="PS50296"/>
    </source>
</evidence>
<accession>A0A8B7ZEY2</accession>
<dbReference type="Gene3D" id="3.30.780.10">
    <property type="entry name" value="SUI1-like domain"/>
    <property type="match status" value="1"/>
</dbReference>
<dbReference type="InterPro" id="IPR001950">
    <property type="entry name" value="SUI1"/>
</dbReference>
<organism evidence="4 5">
    <name type="scientific">Acanthaster planci</name>
    <name type="common">Crown-of-thorns starfish</name>
    <dbReference type="NCBI Taxonomy" id="133434"/>
    <lineage>
        <taxon>Eukaryota</taxon>
        <taxon>Metazoa</taxon>
        <taxon>Echinodermata</taxon>
        <taxon>Eleutherozoa</taxon>
        <taxon>Asterozoa</taxon>
        <taxon>Asteroidea</taxon>
        <taxon>Valvatacea</taxon>
        <taxon>Valvatida</taxon>
        <taxon>Acanthasteridae</taxon>
        <taxon>Acanthaster</taxon>
    </lineage>
</organism>
<keyword evidence="2" id="KW-0648">Protein biosynthesis</keyword>
<dbReference type="CDD" id="cd11566">
    <property type="entry name" value="eIF1_SUI1"/>
    <property type="match status" value="1"/>
</dbReference>
<keyword evidence="4" id="KW-1185">Reference proteome</keyword>
<evidence type="ECO:0000256" key="1">
    <source>
        <dbReference type="ARBA" id="ARBA00005422"/>
    </source>
</evidence>
<dbReference type="PROSITE" id="PS50296">
    <property type="entry name" value="SUI1"/>
    <property type="match status" value="1"/>
</dbReference>
<feature type="domain" description="SUI1" evidence="3">
    <location>
        <begin position="31"/>
        <end position="101"/>
    </location>
</feature>
<proteinExistence type="inferred from homology"/>
<dbReference type="InterPro" id="IPR005874">
    <property type="entry name" value="SUI1_euk"/>
</dbReference>
<dbReference type="OrthoDB" id="10248435at2759"/>
<gene>
    <name evidence="5" type="primary">LOC110986553</name>
</gene>
<dbReference type="GO" id="GO:0003743">
    <property type="term" value="F:translation initiation factor activity"/>
    <property type="evidence" value="ECO:0007669"/>
    <property type="project" value="InterPro"/>
</dbReference>
<dbReference type="GeneID" id="110986553"/>
<dbReference type="Proteomes" id="UP000694845">
    <property type="component" value="Unplaced"/>
</dbReference>
<reference evidence="5" key="1">
    <citation type="submission" date="2025-08" db="UniProtKB">
        <authorList>
            <consortium name="RefSeq"/>
        </authorList>
    </citation>
    <scope>IDENTIFICATION</scope>
</reference>
<name>A0A8B7ZEY2_ACAPL</name>
<evidence type="ECO:0000313" key="5">
    <source>
        <dbReference type="RefSeq" id="XP_022104194.1"/>
    </source>
</evidence>
<dbReference type="InterPro" id="IPR036877">
    <property type="entry name" value="SUI1_dom_sf"/>
</dbReference>
<evidence type="ECO:0000313" key="4">
    <source>
        <dbReference type="Proteomes" id="UP000694845"/>
    </source>
</evidence>
<sequence>MDAEISIENLRMTSACDDFQDSNEDGTMNLVHVRCQQRNGRKMITTVEGIPHIYSQTRLVKKMKKFFNCNGNVNNEKDFGEVIQLQGDQRKNVKDFLVKIGLAKDSQVKLHGF</sequence>
<dbReference type="OMA" id="KQFCCNG"/>
<comment type="similarity">
    <text evidence="1">Belongs to the SUI1 family.</text>
</comment>
<dbReference type="PIRSF" id="PIRSF004499">
    <property type="entry name" value="SUI1_euk"/>
    <property type="match status" value="1"/>
</dbReference>
<protein>
    <submittedName>
        <fullName evidence="5">Eukaryotic translation initiation factor 1-like</fullName>
    </submittedName>
</protein>
<dbReference type="RefSeq" id="XP_022104194.1">
    <property type="nucleotide sequence ID" value="XM_022248502.1"/>
</dbReference>
<dbReference type="KEGG" id="aplc:110986553"/>
<dbReference type="Pfam" id="PF01253">
    <property type="entry name" value="SUI1"/>
    <property type="match status" value="1"/>
</dbReference>